<dbReference type="CDD" id="cd00143">
    <property type="entry name" value="PP2Cc"/>
    <property type="match status" value="1"/>
</dbReference>
<organism evidence="10">
    <name type="scientific">Bodo saltans virus</name>
    <dbReference type="NCBI Taxonomy" id="2024608"/>
    <lineage>
        <taxon>Viruses</taxon>
        <taxon>Varidnaviria</taxon>
        <taxon>Bamfordvirae</taxon>
        <taxon>Nucleocytoviricota</taxon>
        <taxon>Megaviricetes</taxon>
        <taxon>Imitervirales</taxon>
        <taxon>Mimiviridae</taxon>
        <taxon>Klosneuvirinae</taxon>
        <taxon>Theiavirus</taxon>
        <taxon>Theiavirus salishense</taxon>
    </lineage>
</organism>
<evidence type="ECO:0000259" key="9">
    <source>
        <dbReference type="PROSITE" id="PS51746"/>
    </source>
</evidence>
<dbReference type="EMBL" id="MF782455">
    <property type="protein sequence ID" value="ATZ80389.1"/>
    <property type="molecule type" value="Genomic_DNA"/>
</dbReference>
<protein>
    <recommendedName>
        <fullName evidence="3">protein-serine/threonine phosphatase</fullName>
        <ecNumber evidence="3">3.1.3.16</ecNumber>
    </recommendedName>
</protein>
<dbReference type="PROSITE" id="PS51746">
    <property type="entry name" value="PPM_2"/>
    <property type="match status" value="1"/>
</dbReference>
<dbReference type="GO" id="GO:0046872">
    <property type="term" value="F:metal ion binding"/>
    <property type="evidence" value="ECO:0007669"/>
    <property type="project" value="UniProtKB-KW"/>
</dbReference>
<evidence type="ECO:0000256" key="6">
    <source>
        <dbReference type="ARBA" id="ARBA00022842"/>
    </source>
</evidence>
<accession>A0A2H4UU75</accession>
<name>A0A2H4UU75_9VIRU</name>
<reference evidence="10" key="1">
    <citation type="journal article" date="2017" name="Elife">
        <title>The kinetoplastid-infecting Bodo saltans virus (BsV), a window into the most abundant giant viruses in the sea.</title>
        <authorList>
            <person name="Deeg C.M."/>
            <person name="Chow C.-E.T."/>
            <person name="Suttle C.A."/>
        </authorList>
    </citation>
    <scope>NUCLEOTIDE SEQUENCE</scope>
    <source>
        <strain evidence="10">NG1</strain>
    </source>
</reference>
<dbReference type="SMART" id="SM00331">
    <property type="entry name" value="PP2C_SIG"/>
    <property type="match status" value="1"/>
</dbReference>
<keyword evidence="7" id="KW-0904">Protein phosphatase</keyword>
<dbReference type="Gene3D" id="3.60.40.10">
    <property type="entry name" value="PPM-type phosphatase domain"/>
    <property type="match status" value="1"/>
</dbReference>
<dbReference type="PANTHER" id="PTHR13832:SF803">
    <property type="entry name" value="PROTEIN PHOSPHATASE 1G"/>
    <property type="match status" value="1"/>
</dbReference>
<proteinExistence type="inferred from homology"/>
<dbReference type="Proteomes" id="UP000240325">
    <property type="component" value="Segment"/>
</dbReference>
<evidence type="ECO:0000256" key="1">
    <source>
        <dbReference type="ARBA" id="ARBA00001936"/>
    </source>
</evidence>
<keyword evidence="11" id="KW-1185">Reference proteome</keyword>
<feature type="domain" description="PPM-type phosphatase" evidence="9">
    <location>
        <begin position="22"/>
        <end position="275"/>
    </location>
</feature>
<comment type="cofactor">
    <cofactor evidence="1">
        <name>Mn(2+)</name>
        <dbReference type="ChEBI" id="CHEBI:29035"/>
    </cofactor>
</comment>
<evidence type="ECO:0000256" key="3">
    <source>
        <dbReference type="ARBA" id="ARBA00013081"/>
    </source>
</evidence>
<evidence type="ECO:0000256" key="7">
    <source>
        <dbReference type="ARBA" id="ARBA00022912"/>
    </source>
</evidence>
<evidence type="ECO:0000256" key="8">
    <source>
        <dbReference type="ARBA" id="ARBA00023211"/>
    </source>
</evidence>
<sequence length="394" mass="44803">MGHTLSKPVTCVQIERSKTNCLYGAYANMNGIRKNNEDAHVFYSHDDTYINGVFDGHGGDKCAKFIADNLPKKIMEIGLKKDNIVEACIQLDKKFFETHDNDSSGTTATFSIIKKKDDKYIVTVCNIGDSFTLVLKRNDENINLSFTSKEHKPSEPIEELRIREQGGVVINNRINNGLAVSRAFGDKEYKMKGTDSFLSQVIAIPDIEEFECDEGDIIIHICDGITERKPIDDIVKIISENIDKHDDMAILSSIVCLKALESGSADNLSCMILKLGDYSKQSYDSHDLVVGPFYNENPEFINAYRLACEYNGITFADALKKRLDLIEKFEKKYCSESEKEKEKENENEKEKSNLNVSMTEKFEDILLEMEFIRPTNIEEEKKLILRYSERDVAT</sequence>
<evidence type="ECO:0000256" key="4">
    <source>
        <dbReference type="ARBA" id="ARBA00022723"/>
    </source>
</evidence>
<dbReference type="SUPFAM" id="SSF81606">
    <property type="entry name" value="PP2C-like"/>
    <property type="match status" value="1"/>
</dbReference>
<evidence type="ECO:0000313" key="11">
    <source>
        <dbReference type="Proteomes" id="UP000240325"/>
    </source>
</evidence>
<keyword evidence="5" id="KW-0378">Hydrolase</keyword>
<keyword evidence="8" id="KW-0464">Manganese</keyword>
<keyword evidence="4" id="KW-0479">Metal-binding</keyword>
<gene>
    <name evidence="10" type="ORF">BMW23_0332</name>
</gene>
<evidence type="ECO:0000256" key="5">
    <source>
        <dbReference type="ARBA" id="ARBA00022801"/>
    </source>
</evidence>
<comment type="similarity">
    <text evidence="2">Belongs to the PP2C family.</text>
</comment>
<dbReference type="Pfam" id="PF00481">
    <property type="entry name" value="PP2C"/>
    <property type="match status" value="1"/>
</dbReference>
<dbReference type="EC" id="3.1.3.16" evidence="3"/>
<evidence type="ECO:0000256" key="2">
    <source>
        <dbReference type="ARBA" id="ARBA00006702"/>
    </source>
</evidence>
<keyword evidence="6" id="KW-0460">Magnesium</keyword>
<dbReference type="InterPro" id="IPR015655">
    <property type="entry name" value="PP2C"/>
</dbReference>
<dbReference type="SMART" id="SM00332">
    <property type="entry name" value="PP2Cc"/>
    <property type="match status" value="1"/>
</dbReference>
<dbReference type="PANTHER" id="PTHR13832">
    <property type="entry name" value="PROTEIN PHOSPHATASE 2C"/>
    <property type="match status" value="1"/>
</dbReference>
<dbReference type="InterPro" id="IPR001932">
    <property type="entry name" value="PPM-type_phosphatase-like_dom"/>
</dbReference>
<dbReference type="InterPro" id="IPR036457">
    <property type="entry name" value="PPM-type-like_dom_sf"/>
</dbReference>
<evidence type="ECO:0000313" key="10">
    <source>
        <dbReference type="EMBL" id="ATZ80389.1"/>
    </source>
</evidence>
<dbReference type="GO" id="GO:0004722">
    <property type="term" value="F:protein serine/threonine phosphatase activity"/>
    <property type="evidence" value="ECO:0007669"/>
    <property type="project" value="UniProtKB-EC"/>
</dbReference>